<accession>B6WUJ8</accession>
<proteinExistence type="predicted"/>
<reference evidence="1 2" key="2">
    <citation type="submission" date="2008-10" db="EMBL/GenBank/DDBJ databases">
        <authorList>
            <person name="Fulton L."/>
            <person name="Clifton S."/>
            <person name="Fulton B."/>
            <person name="Xu J."/>
            <person name="Minx P."/>
            <person name="Pepin K.H."/>
            <person name="Johnson M."/>
            <person name="Bhonagiri V."/>
            <person name="Nash W.E."/>
            <person name="Mardis E.R."/>
            <person name="Wilson R.K."/>
        </authorList>
    </citation>
    <scope>NUCLEOTIDE SEQUENCE [LARGE SCALE GENOMIC DNA]</scope>
    <source>
        <strain evidence="1 2">ATCC 29098</strain>
    </source>
</reference>
<dbReference type="EMBL" id="ABXU01000055">
    <property type="protein sequence ID" value="EEB33329.1"/>
    <property type="molecule type" value="Genomic_DNA"/>
</dbReference>
<dbReference type="AlphaFoldDB" id="B6WUJ8"/>
<dbReference type="Proteomes" id="UP000003676">
    <property type="component" value="Unassembled WGS sequence"/>
</dbReference>
<dbReference type="RefSeq" id="WP_006006764.1">
    <property type="nucleotide sequence ID" value="NZ_DS996359.1"/>
</dbReference>
<evidence type="ECO:0000313" key="2">
    <source>
        <dbReference type="Proteomes" id="UP000003676"/>
    </source>
</evidence>
<comment type="caution">
    <text evidence="1">The sequence shown here is derived from an EMBL/GenBank/DDBJ whole genome shotgun (WGS) entry which is preliminary data.</text>
</comment>
<dbReference type="HOGENOM" id="CLU_2342221_0_0_7"/>
<protein>
    <submittedName>
        <fullName evidence="1">Uncharacterized protein</fullName>
    </submittedName>
</protein>
<sequence length="97" mass="11484">MEINILKGNISVFSNQFVKFQEKDYQEDWLETLRKGTDFIKIVVDFINNQHNLDILQKYSTNNHKNIEECPLGKLSKDILESLSNLNDFIEKKCTFR</sequence>
<name>B6WUJ8_9BACT</name>
<evidence type="ECO:0000313" key="1">
    <source>
        <dbReference type="EMBL" id="EEB33329.1"/>
    </source>
</evidence>
<reference evidence="1 2" key="1">
    <citation type="submission" date="2008-10" db="EMBL/GenBank/DDBJ databases">
        <title>Draft genome sequence of Desulvovibrio piger (ATCC 29098).</title>
        <authorList>
            <person name="Sudarsanam P."/>
            <person name="Ley R."/>
            <person name="Guruge J."/>
            <person name="Turnbaugh P.J."/>
            <person name="Mahowald M."/>
            <person name="Liep D."/>
            <person name="Gordon J."/>
        </authorList>
    </citation>
    <scope>NUCLEOTIDE SEQUENCE [LARGE SCALE GENOMIC DNA]</scope>
    <source>
        <strain evidence="1 2">ATCC 29098</strain>
    </source>
</reference>
<gene>
    <name evidence="1" type="ORF">DESPIG_01741</name>
</gene>
<organism evidence="1 2">
    <name type="scientific">Desulfovibrio piger ATCC 29098</name>
    <dbReference type="NCBI Taxonomy" id="411464"/>
    <lineage>
        <taxon>Bacteria</taxon>
        <taxon>Pseudomonadati</taxon>
        <taxon>Thermodesulfobacteriota</taxon>
        <taxon>Desulfovibrionia</taxon>
        <taxon>Desulfovibrionales</taxon>
        <taxon>Desulfovibrionaceae</taxon>
        <taxon>Desulfovibrio</taxon>
    </lineage>
</organism>